<evidence type="ECO:0000256" key="1">
    <source>
        <dbReference type="ARBA" id="ARBA00007017"/>
    </source>
</evidence>
<dbReference type="AlphaFoldDB" id="A0A074VQ69"/>
<dbReference type="GO" id="GO:0000775">
    <property type="term" value="C:chromosome, centromeric region"/>
    <property type="evidence" value="ECO:0007669"/>
    <property type="project" value="TreeGrafter"/>
</dbReference>
<dbReference type="GO" id="GO:0006260">
    <property type="term" value="P:DNA replication"/>
    <property type="evidence" value="ECO:0007669"/>
    <property type="project" value="UniProtKB-KW"/>
</dbReference>
<keyword evidence="2" id="KW-0235">DNA replication</keyword>
<evidence type="ECO:0000256" key="3">
    <source>
        <dbReference type="SAM" id="MobiDB-lite"/>
    </source>
</evidence>
<evidence type="ECO:0000313" key="5">
    <source>
        <dbReference type="Proteomes" id="UP000030672"/>
    </source>
</evidence>
<dbReference type="Pfam" id="PF09724">
    <property type="entry name" value="Dcc1"/>
    <property type="match status" value="1"/>
</dbReference>
<dbReference type="RefSeq" id="XP_040879928.1">
    <property type="nucleotide sequence ID" value="XM_041026424.1"/>
</dbReference>
<name>A0A074VQ69_AURM1</name>
<evidence type="ECO:0008006" key="6">
    <source>
        <dbReference type="Google" id="ProtNLM"/>
    </source>
</evidence>
<evidence type="ECO:0000313" key="4">
    <source>
        <dbReference type="EMBL" id="KEQ62905.1"/>
    </source>
</evidence>
<feature type="region of interest" description="Disordered" evidence="3">
    <location>
        <begin position="301"/>
        <end position="339"/>
    </location>
</feature>
<dbReference type="GO" id="GO:0000785">
    <property type="term" value="C:chromatin"/>
    <property type="evidence" value="ECO:0007669"/>
    <property type="project" value="TreeGrafter"/>
</dbReference>
<dbReference type="PANTHER" id="PTHR13395:SF6">
    <property type="entry name" value="SISTER CHROMATID COHESION PROTEIN DCC1"/>
    <property type="match status" value="1"/>
</dbReference>
<keyword evidence="5" id="KW-1185">Reference proteome</keyword>
<dbReference type="EMBL" id="KL584833">
    <property type="protein sequence ID" value="KEQ62905.1"/>
    <property type="molecule type" value="Genomic_DNA"/>
</dbReference>
<organism evidence="4 5">
    <name type="scientific">Aureobasidium melanogenum (strain CBS 110374)</name>
    <name type="common">Aureobasidium pullulans var. melanogenum</name>
    <dbReference type="NCBI Taxonomy" id="1043003"/>
    <lineage>
        <taxon>Eukaryota</taxon>
        <taxon>Fungi</taxon>
        <taxon>Dikarya</taxon>
        <taxon>Ascomycota</taxon>
        <taxon>Pezizomycotina</taxon>
        <taxon>Dothideomycetes</taxon>
        <taxon>Dothideomycetidae</taxon>
        <taxon>Dothideales</taxon>
        <taxon>Saccotheciaceae</taxon>
        <taxon>Aureobasidium</taxon>
    </lineage>
</organism>
<gene>
    <name evidence="4" type="ORF">M437DRAFT_75427</name>
</gene>
<proteinExistence type="inferred from homology"/>
<dbReference type="InterPro" id="IPR019128">
    <property type="entry name" value="Dcc1"/>
</dbReference>
<dbReference type="GO" id="GO:0034088">
    <property type="term" value="P:maintenance of mitotic sister chromatid cohesion"/>
    <property type="evidence" value="ECO:0007669"/>
    <property type="project" value="TreeGrafter"/>
</dbReference>
<dbReference type="STRING" id="1043003.A0A074VQ69"/>
<protein>
    <recommendedName>
        <fullName evidence="6">Sister chromatid cohesion protein Dcc1</fullName>
    </recommendedName>
</protein>
<evidence type="ECO:0000256" key="2">
    <source>
        <dbReference type="ARBA" id="ARBA00022705"/>
    </source>
</evidence>
<dbReference type="Proteomes" id="UP000030672">
    <property type="component" value="Unassembled WGS sequence"/>
</dbReference>
<comment type="similarity">
    <text evidence="1">Belongs to the DCC1 family.</text>
</comment>
<accession>A0A074VQ69</accession>
<dbReference type="GeneID" id="63919797"/>
<dbReference type="HOGENOM" id="CLU_054802_0_0_1"/>
<dbReference type="PANTHER" id="PTHR13395">
    <property type="entry name" value="SISTER CHROMATID COHESION PROTEIN DCC1-RELATED"/>
    <property type="match status" value="1"/>
</dbReference>
<reference evidence="4 5" key="1">
    <citation type="journal article" date="2014" name="BMC Genomics">
        <title>Genome sequencing of four Aureobasidium pullulans varieties: biotechnological potential, stress tolerance, and description of new species.</title>
        <authorList>
            <person name="Gostin Ar C."/>
            <person name="Ohm R.A."/>
            <person name="Kogej T."/>
            <person name="Sonjak S."/>
            <person name="Turk M."/>
            <person name="Zajc J."/>
            <person name="Zalar P."/>
            <person name="Grube M."/>
            <person name="Sun H."/>
            <person name="Han J."/>
            <person name="Sharma A."/>
            <person name="Chiniquy J."/>
            <person name="Ngan C.Y."/>
            <person name="Lipzen A."/>
            <person name="Barry K."/>
            <person name="Grigoriev I.V."/>
            <person name="Gunde-Cimerman N."/>
        </authorList>
    </citation>
    <scope>NUCLEOTIDE SEQUENCE [LARGE SCALE GENOMIC DNA]</scope>
    <source>
        <strain evidence="4 5">CBS 110374</strain>
    </source>
</reference>
<dbReference type="GO" id="GO:0031390">
    <property type="term" value="C:Ctf18 RFC-like complex"/>
    <property type="evidence" value="ECO:0007669"/>
    <property type="project" value="InterPro"/>
</dbReference>
<sequence length="339" mass="37798">MSSQSTSPTPFSIAADLQPCRLLELPPDLLEYITTSDTPTLSFKAKDATDPEAFLTTRDKTYLLRQVHTSNTVYITTPARNAQATTAISQCRSALECLPAPIRHAESILRSLLIPFAEPQDLDIRPSNPQTKDHVFALTPMSHDECQTVWRDLIAFEHSGQSFRPTAIALAKVWKWLLEIAYANAVNLAEPVQKELVDKMLDGEDEWPRSLVDAIFSKLSDDNQSLLQLQQHATVKWVGVNTLESCRQNNKQSIMDTSVFMDTWKDALPELWRTEANLDMLKGSYKPSAGGKRIELLHNQSAHAEEATAGASKPSTTTTAGKRKWHEKFAAARKQGKPS</sequence>